<reference evidence="5 6" key="1">
    <citation type="journal article" date="2020" name="Int. J. Syst. Evol. Microbiol.">
        <title>Description of Erysipelothrix piscisicarius sp. nov., an emergent fish pathogen, and assessment of virulence using a tiger barb (Puntigrus tetrazona) infection model.</title>
        <authorList>
            <person name="Pomaranski E.K."/>
            <person name="Griffin M.J."/>
            <person name="Camus A.C."/>
            <person name="Armwood A.R."/>
            <person name="Shelley J."/>
            <person name="Waldbieser G.C."/>
            <person name="LaFrentz B.R."/>
            <person name="Garcia J.C."/>
            <person name="Yanong R."/>
            <person name="Soto E."/>
        </authorList>
    </citation>
    <scope>NUCLEOTIDE SEQUENCE [LARGE SCALE GENOMIC DNA]</scope>
    <source>
        <strain evidence="5 6">15TAL0474</strain>
    </source>
</reference>
<keyword evidence="5" id="KW-0560">Oxidoreductase</keyword>
<dbReference type="AlphaFoldDB" id="A0A451ENT9"/>
<keyword evidence="6" id="KW-1185">Reference proteome</keyword>
<evidence type="ECO:0000256" key="3">
    <source>
        <dbReference type="PROSITE-ProRule" id="PRU00492"/>
    </source>
</evidence>
<dbReference type="GO" id="GO:0009265">
    <property type="term" value="P:2'-deoxyribonucleotide biosynthetic process"/>
    <property type="evidence" value="ECO:0007669"/>
    <property type="project" value="TreeGrafter"/>
</dbReference>
<gene>
    <name evidence="5" type="ORF">EEI45_01080</name>
</gene>
<dbReference type="GO" id="GO:0005524">
    <property type="term" value="F:ATP binding"/>
    <property type="evidence" value="ECO:0007669"/>
    <property type="project" value="UniProtKB-UniRule"/>
</dbReference>
<dbReference type="PROSITE" id="PS51161">
    <property type="entry name" value="ATP_CONE"/>
    <property type="match status" value="1"/>
</dbReference>
<proteinExistence type="predicted"/>
<keyword evidence="1 3" id="KW-0547">Nucleotide-binding</keyword>
<dbReference type="NCBIfam" id="NF005497">
    <property type="entry name" value="PRK07111.1"/>
    <property type="match status" value="1"/>
</dbReference>
<dbReference type="RefSeq" id="WP_125163796.1">
    <property type="nucleotide sequence ID" value="NZ_CP034234.1"/>
</dbReference>
<evidence type="ECO:0000259" key="4">
    <source>
        <dbReference type="PROSITE" id="PS51161"/>
    </source>
</evidence>
<evidence type="ECO:0000256" key="1">
    <source>
        <dbReference type="ARBA" id="ARBA00022741"/>
    </source>
</evidence>
<sequence length="783" mass="89742">MEGLEHLEEITILKRDNQKMKFNGEKIAIAIKKGFDSLESNKYSNDDANHVYMEVLKQIEEIAVHEDYISIEHIQDLIERELLRQNYTDVYESFSQYRNRRNESRKIFISKQHKFLKAIEKLNQKEAVDEDSKRENANVDGNSPMVMMLQFGSTVSKEFAKAYQMSEDYYEAHDAGQIHIHDMDFLPMGTTTCNQINLEQLFEDGFSTGHGHLRKPKDIISYAALAAIAIQSNQNDQHGGQSIPAFDYYMAPGVLATFKKQFKQKLYDFLEITEHLDEVDFSKVIKHIDQLPSITVDIQAFEPLMKKNDVLMNLVDKAYDKALRTTDRITFQAMEAFIHNLNTMHSRAGAQVPFSSINFGTDITPEGRMVMENYLKALDKGLGKGETPIFPISIFKIKEGVNYYPEDPNYDLFKLAIKTSAKRLFPNFSFIDSPFNKQYYKDGRYETEITYMGCRTRVMGDVTDPEHEEVTGRGNLSFTSINLVRLGIKHGILNHDEPDFDGFYKELEHLMELVKDQLLERFEIQCSKSVSNFKFLLGQGVWKNSKDLKPKDNLRKVLKHGSLAFGFIGLAECLKALTGAHHGESPESQRIGLEIVGFMRDLADKYTEEEQLNFSLIATPAEGLSGRFVGIDRSIFGSIPEVTDRTYYTNSFHVPVYYDISIKDKLAIEAPYHALTNGGHITYVELDGDTTQNLEAFEEVVRMMHDNEIGYGAINHPVDRDPICGYTGIINEECPSCGRLENDGDYGFERIRRITGYLVGTLDRFNDAKRSEEHDRVKHRYEN</sequence>
<dbReference type="EC" id="1.17.4.2" evidence="5"/>
<evidence type="ECO:0000256" key="2">
    <source>
        <dbReference type="ARBA" id="ARBA00022840"/>
    </source>
</evidence>
<dbReference type="NCBIfam" id="TIGR02487">
    <property type="entry name" value="NrdD"/>
    <property type="match status" value="1"/>
</dbReference>
<dbReference type="Gene3D" id="3.20.70.20">
    <property type="match status" value="1"/>
</dbReference>
<evidence type="ECO:0000313" key="6">
    <source>
        <dbReference type="Proteomes" id="UP000278804"/>
    </source>
</evidence>
<dbReference type="Pfam" id="PF13597">
    <property type="entry name" value="NRDD"/>
    <property type="match status" value="1"/>
</dbReference>
<dbReference type="EMBL" id="CP034234">
    <property type="protein sequence ID" value="AZK43576.1"/>
    <property type="molecule type" value="Genomic_DNA"/>
</dbReference>
<organism evidence="5 6">
    <name type="scientific">Erysipelothrix piscisicarius</name>
    <dbReference type="NCBI Taxonomy" id="2485784"/>
    <lineage>
        <taxon>Bacteria</taxon>
        <taxon>Bacillati</taxon>
        <taxon>Bacillota</taxon>
        <taxon>Erysipelotrichia</taxon>
        <taxon>Erysipelotrichales</taxon>
        <taxon>Erysipelotrichaceae</taxon>
        <taxon>Erysipelothrix</taxon>
    </lineage>
</organism>
<accession>A0A451ENT9</accession>
<feature type="domain" description="ATP-cone" evidence="4">
    <location>
        <begin position="10"/>
        <end position="105"/>
    </location>
</feature>
<name>A0A451ENT9_9FIRM</name>
<dbReference type="InterPro" id="IPR005144">
    <property type="entry name" value="ATP-cone_dom"/>
</dbReference>
<dbReference type="PANTHER" id="PTHR21075:SF0">
    <property type="entry name" value="ANAEROBIC RIBONUCLEOSIDE-TRIPHOSPHATE REDUCTASE"/>
    <property type="match status" value="1"/>
</dbReference>
<dbReference type="SUPFAM" id="SSF51998">
    <property type="entry name" value="PFL-like glycyl radical enzymes"/>
    <property type="match status" value="1"/>
</dbReference>
<dbReference type="InterPro" id="IPR012833">
    <property type="entry name" value="NrdD"/>
</dbReference>
<dbReference type="KEGG" id="eri:EEI45_01080"/>
<keyword evidence="2 3" id="KW-0067">ATP-binding</keyword>
<dbReference type="GO" id="GO:0031250">
    <property type="term" value="C:anaerobic ribonucleoside-triphosphate reductase complex"/>
    <property type="evidence" value="ECO:0007669"/>
    <property type="project" value="TreeGrafter"/>
</dbReference>
<dbReference type="GO" id="GO:0008998">
    <property type="term" value="F:ribonucleoside-triphosphate reductase (thioredoxin) activity"/>
    <property type="evidence" value="ECO:0007669"/>
    <property type="project" value="UniProtKB-EC"/>
</dbReference>
<dbReference type="GO" id="GO:0006260">
    <property type="term" value="P:DNA replication"/>
    <property type="evidence" value="ECO:0007669"/>
    <property type="project" value="InterPro"/>
</dbReference>
<dbReference type="Proteomes" id="UP000278804">
    <property type="component" value="Chromosome"/>
</dbReference>
<protein>
    <submittedName>
        <fullName evidence="5">Anaerobic ribonucleoside triphosphate reductase</fullName>
        <ecNumber evidence="5">1.17.4.2</ecNumber>
    </submittedName>
</protein>
<dbReference type="Pfam" id="PF03477">
    <property type="entry name" value="ATP-cone"/>
    <property type="match status" value="1"/>
</dbReference>
<dbReference type="PANTHER" id="PTHR21075">
    <property type="entry name" value="ANAEROBIC RIBONUCLEOSIDE-TRIPHOSPHATE REDUCTASE"/>
    <property type="match status" value="1"/>
</dbReference>
<dbReference type="GO" id="GO:0004748">
    <property type="term" value="F:ribonucleoside-diphosphate reductase activity, thioredoxin disulfide as acceptor"/>
    <property type="evidence" value="ECO:0007669"/>
    <property type="project" value="TreeGrafter"/>
</dbReference>
<evidence type="ECO:0000313" key="5">
    <source>
        <dbReference type="EMBL" id="AZK43576.1"/>
    </source>
</evidence>